<reference evidence="1" key="1">
    <citation type="submission" date="2023-05" db="EMBL/GenBank/DDBJ databases">
        <authorList>
            <consortium name="ELIXIR-Norway"/>
        </authorList>
    </citation>
    <scope>NUCLEOTIDE SEQUENCE</scope>
</reference>
<sequence>MWGGAWGEQTPALRAPASADSEARLPFIPSPTGTCTAAEAPAWTVPLGPDCGRPVGLPEHLRSRNASGARFLALIGPGCDGFFRVRVSAVQDGFLHTGWRPRVLAACLVGKNRQELGKDAQGGFEPEGPCPVS</sequence>
<dbReference type="EMBL" id="OX596103">
    <property type="protein sequence ID" value="CAI9698728.1"/>
    <property type="molecule type" value="Genomic_DNA"/>
</dbReference>
<protein>
    <submittedName>
        <fullName evidence="1">Uncharacterized protein</fullName>
    </submittedName>
</protein>
<evidence type="ECO:0000313" key="1">
    <source>
        <dbReference type="EMBL" id="CAI9698728.1"/>
    </source>
</evidence>
<name>A0ACB0EE21_RANTA</name>
<dbReference type="Proteomes" id="UP001162501">
    <property type="component" value="Chromosome 19"/>
</dbReference>
<organism evidence="1 2">
    <name type="scientific">Rangifer tarandus platyrhynchus</name>
    <name type="common">Svalbard reindeer</name>
    <dbReference type="NCBI Taxonomy" id="3082113"/>
    <lineage>
        <taxon>Eukaryota</taxon>
        <taxon>Metazoa</taxon>
        <taxon>Chordata</taxon>
        <taxon>Craniata</taxon>
        <taxon>Vertebrata</taxon>
        <taxon>Euteleostomi</taxon>
        <taxon>Mammalia</taxon>
        <taxon>Eutheria</taxon>
        <taxon>Laurasiatheria</taxon>
        <taxon>Artiodactyla</taxon>
        <taxon>Ruminantia</taxon>
        <taxon>Pecora</taxon>
        <taxon>Cervidae</taxon>
        <taxon>Odocoileinae</taxon>
        <taxon>Rangifer</taxon>
    </lineage>
</organism>
<gene>
    <name evidence="1" type="ORF">MRATA1EN3_LOCUS9941</name>
</gene>
<proteinExistence type="predicted"/>
<accession>A0ACB0EE21</accession>
<evidence type="ECO:0000313" key="2">
    <source>
        <dbReference type="Proteomes" id="UP001162501"/>
    </source>
</evidence>